<evidence type="ECO:0000313" key="2">
    <source>
        <dbReference type="EMBL" id="GFN99710.1"/>
    </source>
</evidence>
<feature type="region of interest" description="Disordered" evidence="1">
    <location>
        <begin position="94"/>
        <end position="119"/>
    </location>
</feature>
<proteinExistence type="predicted"/>
<evidence type="ECO:0000313" key="3">
    <source>
        <dbReference type="Proteomes" id="UP000735302"/>
    </source>
</evidence>
<sequence length="141" mass="16181">MSLYLYNLNFSDDEHKSTEPQLAWSASDSIKMNISTMMPCGRDQAFKPFPIEALLRLLVPLLNRCWPNAALKIEFIWFCFRLPYMFNSQARLSPTGETSTNTTMTNRRPSPSSTLQNKAGLHVPDYIGSATSMLRRYTLRH</sequence>
<keyword evidence="3" id="KW-1185">Reference proteome</keyword>
<dbReference type="EMBL" id="BLXT01003024">
    <property type="protein sequence ID" value="GFN99710.1"/>
    <property type="molecule type" value="Genomic_DNA"/>
</dbReference>
<organism evidence="2 3">
    <name type="scientific">Plakobranchus ocellatus</name>
    <dbReference type="NCBI Taxonomy" id="259542"/>
    <lineage>
        <taxon>Eukaryota</taxon>
        <taxon>Metazoa</taxon>
        <taxon>Spiralia</taxon>
        <taxon>Lophotrochozoa</taxon>
        <taxon>Mollusca</taxon>
        <taxon>Gastropoda</taxon>
        <taxon>Heterobranchia</taxon>
        <taxon>Euthyneura</taxon>
        <taxon>Panpulmonata</taxon>
        <taxon>Sacoglossa</taxon>
        <taxon>Placobranchoidea</taxon>
        <taxon>Plakobranchidae</taxon>
        <taxon>Plakobranchus</taxon>
    </lineage>
</organism>
<reference evidence="2 3" key="1">
    <citation type="journal article" date="2021" name="Elife">
        <title>Chloroplast acquisition without the gene transfer in kleptoplastic sea slugs, Plakobranchus ocellatus.</title>
        <authorList>
            <person name="Maeda T."/>
            <person name="Takahashi S."/>
            <person name="Yoshida T."/>
            <person name="Shimamura S."/>
            <person name="Takaki Y."/>
            <person name="Nagai Y."/>
            <person name="Toyoda A."/>
            <person name="Suzuki Y."/>
            <person name="Arimoto A."/>
            <person name="Ishii H."/>
            <person name="Satoh N."/>
            <person name="Nishiyama T."/>
            <person name="Hasebe M."/>
            <person name="Maruyama T."/>
            <person name="Minagawa J."/>
            <person name="Obokata J."/>
            <person name="Shigenobu S."/>
        </authorList>
    </citation>
    <scope>NUCLEOTIDE SEQUENCE [LARGE SCALE GENOMIC DNA]</scope>
</reference>
<name>A0AAV3ZKR3_9GAST</name>
<gene>
    <name evidence="2" type="ORF">PoB_002621600</name>
</gene>
<dbReference type="Proteomes" id="UP000735302">
    <property type="component" value="Unassembled WGS sequence"/>
</dbReference>
<accession>A0AAV3ZKR3</accession>
<comment type="caution">
    <text evidence="2">The sequence shown here is derived from an EMBL/GenBank/DDBJ whole genome shotgun (WGS) entry which is preliminary data.</text>
</comment>
<evidence type="ECO:0000256" key="1">
    <source>
        <dbReference type="SAM" id="MobiDB-lite"/>
    </source>
</evidence>
<feature type="compositionally biased region" description="Low complexity" evidence="1">
    <location>
        <begin position="98"/>
        <end position="111"/>
    </location>
</feature>
<dbReference type="AlphaFoldDB" id="A0AAV3ZKR3"/>
<protein>
    <submittedName>
        <fullName evidence="2">Uncharacterized protein</fullName>
    </submittedName>
</protein>